<dbReference type="Proteomes" id="UP000309454">
    <property type="component" value="Unassembled WGS sequence"/>
</dbReference>
<keyword evidence="1 3" id="KW-0210">Decarboxylase</keyword>
<accession>A0A3N0ACS5</accession>
<dbReference type="GO" id="GO:0015937">
    <property type="term" value="P:coenzyme A biosynthetic process"/>
    <property type="evidence" value="ECO:0007669"/>
    <property type="project" value="UniProtKB-UniRule"/>
</dbReference>
<dbReference type="GeneID" id="93355849"/>
<evidence type="ECO:0000313" key="8">
    <source>
        <dbReference type="EMBL" id="TJW12167.1"/>
    </source>
</evidence>
<dbReference type="EC" id="4.1.1.36" evidence="3"/>
<feature type="region of interest" description="Phosphopantothenoylcysteine decarboxylase" evidence="3">
    <location>
        <begin position="1"/>
        <end position="188"/>
    </location>
</feature>
<feature type="active site" description="Proton donor" evidence="3">
    <location>
        <position position="153"/>
    </location>
</feature>
<dbReference type="OrthoDB" id="9802554at2"/>
<dbReference type="GO" id="GO:0015941">
    <property type="term" value="P:pantothenate catabolic process"/>
    <property type="evidence" value="ECO:0007669"/>
    <property type="project" value="InterPro"/>
</dbReference>
<comment type="caution">
    <text evidence="7">The sequence shown here is derived from an EMBL/GenBank/DDBJ whole genome shotgun (WGS) entry which is preliminary data.</text>
</comment>
<reference evidence="7 10" key="2">
    <citation type="submission" date="2020-08" db="EMBL/GenBank/DDBJ databases">
        <title>Sequencing the genomes of 1000 actinobacteria strains.</title>
        <authorList>
            <person name="Klenk H.-P."/>
        </authorList>
    </citation>
    <scope>NUCLEOTIDE SEQUENCE [LARGE SCALE GENOMIC DNA]</scope>
    <source>
        <strain evidence="7 10">DSM 22242</strain>
    </source>
</reference>
<dbReference type="RefSeq" id="WP_123184547.1">
    <property type="nucleotide sequence ID" value="NZ_CANSOV010000001.1"/>
</dbReference>
<comment type="function">
    <text evidence="4">Catalyzes two steps in the biosynthesis of coenzyme A. In the first step cysteine is conjugated to 4'-phosphopantothenate to form 4-phosphopantothenoylcysteine, in the latter compound is decarboxylated to form 4'-phosphopantotheine.</text>
</comment>
<proteinExistence type="inferred from homology"/>
<keyword evidence="3" id="KW-0479">Metal-binding</keyword>
<dbReference type="InterPro" id="IPR036551">
    <property type="entry name" value="Flavin_trans-like"/>
</dbReference>
<dbReference type="SUPFAM" id="SSF52507">
    <property type="entry name" value="Homo-oligomeric flavin-containing Cys decarboxylases, HFCD"/>
    <property type="match status" value="1"/>
</dbReference>
<name>A0A3N0ACS5_9ACTN</name>
<sequence>MKTVLLGVSGGIAAYKAAEIVRALQKRGYDVRVMMTANAAQFVSPLTFAALSHHEALTDEFDCPGNPIPHITLGQGCDLFLIAPATANVVAKMAAGIADDLLTSTVLACTAPVMVAPAMNVHMYEKTVTQDNLATLRRRGIAVIDAASGYQACGDLGPGRLPEPEQIADVVDEHFQREAAPLPWTGRKVLITAGPTVEPIDAVRFVSNYSSGKMGYALAEAALSRGAEVTLVSGPVSLPAPMGATVVPVKTARDMLAACEEAFDSADVFIASAAVADFRPAETAKEKLKKGTEGQEGLEHVRFVENPDILATMGTRKRPGQIVVGFAAETSDIERYGRQKLASKHADMIVANQVGEGKGFGTDDNQALLITESGSEALPLMAKTRLADAILDKIEQI</sequence>
<comment type="catalytic activity">
    <reaction evidence="3 4">
        <text>N-[(R)-4-phosphopantothenoyl]-L-cysteine + H(+) = (R)-4'-phosphopantetheine + CO2</text>
        <dbReference type="Rhea" id="RHEA:16793"/>
        <dbReference type="ChEBI" id="CHEBI:15378"/>
        <dbReference type="ChEBI" id="CHEBI:16526"/>
        <dbReference type="ChEBI" id="CHEBI:59458"/>
        <dbReference type="ChEBI" id="CHEBI:61723"/>
        <dbReference type="EC" id="4.1.1.36"/>
    </reaction>
</comment>
<dbReference type="PANTHER" id="PTHR14359">
    <property type="entry name" value="HOMO-OLIGOMERIC FLAVIN CONTAINING CYS DECARBOXYLASE FAMILY"/>
    <property type="match status" value="1"/>
</dbReference>
<comment type="pathway">
    <text evidence="3 4">Cofactor biosynthesis; coenzyme A biosynthesis; CoA from (R)-pantothenate: step 2/5.</text>
</comment>
<comment type="cofactor">
    <cofactor evidence="3">
        <name>Mg(2+)</name>
        <dbReference type="ChEBI" id="CHEBI:18420"/>
    </cofactor>
</comment>
<feature type="binding site" evidence="3">
    <location>
        <position position="326"/>
    </location>
    <ligand>
        <name>CTP</name>
        <dbReference type="ChEBI" id="CHEBI:37563"/>
    </ligand>
</feature>
<comment type="cofactor">
    <cofactor evidence="3">
        <name>FMN</name>
        <dbReference type="ChEBI" id="CHEBI:58210"/>
    </cofactor>
    <text evidence="3">Binds 1 FMN per subunit.</text>
</comment>
<evidence type="ECO:0000256" key="3">
    <source>
        <dbReference type="HAMAP-Rule" id="MF_02225"/>
    </source>
</evidence>
<dbReference type="HAMAP" id="MF_02225">
    <property type="entry name" value="CoaBC"/>
    <property type="match status" value="1"/>
</dbReference>
<keyword evidence="3" id="KW-0460">Magnesium</keyword>
<keyword evidence="9" id="KW-1185">Reference proteome</keyword>
<dbReference type="Gene3D" id="3.40.50.1950">
    <property type="entry name" value="Flavin prenyltransferase-like"/>
    <property type="match status" value="1"/>
</dbReference>
<dbReference type="AlphaFoldDB" id="A0A3N0ACS5"/>
<feature type="binding site" evidence="3">
    <location>
        <position position="277"/>
    </location>
    <ligand>
        <name>CTP</name>
        <dbReference type="ChEBI" id="CHEBI:37563"/>
    </ligand>
</feature>
<dbReference type="GO" id="GO:0004632">
    <property type="term" value="F:phosphopantothenate--cysteine ligase activity"/>
    <property type="evidence" value="ECO:0007669"/>
    <property type="project" value="UniProtKB-UniRule"/>
</dbReference>
<feature type="binding site" evidence="3">
    <location>
        <position position="344"/>
    </location>
    <ligand>
        <name>CTP</name>
        <dbReference type="ChEBI" id="CHEBI:37563"/>
    </ligand>
</feature>
<dbReference type="GO" id="GO:0010181">
    <property type="term" value="F:FMN binding"/>
    <property type="evidence" value="ECO:0007669"/>
    <property type="project" value="UniProtKB-UniRule"/>
</dbReference>
<feature type="binding site" evidence="3">
    <location>
        <position position="287"/>
    </location>
    <ligand>
        <name>CTP</name>
        <dbReference type="ChEBI" id="CHEBI:37563"/>
    </ligand>
</feature>
<dbReference type="Pfam" id="PF04127">
    <property type="entry name" value="DFP"/>
    <property type="match status" value="1"/>
</dbReference>
<dbReference type="InterPro" id="IPR007085">
    <property type="entry name" value="DNA/pantothenate-metab_flavo_C"/>
</dbReference>
<keyword evidence="3 4" id="KW-0436">Ligase</keyword>
<keyword evidence="3 4" id="KW-0288">FMN</keyword>
<dbReference type="NCBIfam" id="TIGR00521">
    <property type="entry name" value="coaBC_dfp"/>
    <property type="match status" value="1"/>
</dbReference>
<comment type="pathway">
    <text evidence="3 4">Cofactor biosynthesis; coenzyme A biosynthesis; CoA from (R)-pantothenate: step 3/5.</text>
</comment>
<feature type="domain" description="Flavoprotein" evidence="5">
    <location>
        <begin position="2"/>
        <end position="173"/>
    </location>
</feature>
<evidence type="ECO:0000259" key="5">
    <source>
        <dbReference type="Pfam" id="PF02441"/>
    </source>
</evidence>
<keyword evidence="3" id="KW-0511">Multifunctional enzyme</keyword>
<dbReference type="Gene3D" id="3.40.50.10300">
    <property type="entry name" value="CoaB-like"/>
    <property type="match status" value="1"/>
</dbReference>
<dbReference type="EC" id="6.3.2.5" evidence="3"/>
<dbReference type="EMBL" id="JACHYA010000001">
    <property type="protein sequence ID" value="MBB3170622.1"/>
    <property type="molecule type" value="Genomic_DNA"/>
</dbReference>
<dbReference type="Proteomes" id="UP000530850">
    <property type="component" value="Unassembled WGS sequence"/>
</dbReference>
<evidence type="ECO:0000313" key="7">
    <source>
        <dbReference type="EMBL" id="MBB3170622.1"/>
    </source>
</evidence>
<dbReference type="InterPro" id="IPR035929">
    <property type="entry name" value="CoaB-like_sf"/>
</dbReference>
<dbReference type="InterPro" id="IPR003382">
    <property type="entry name" value="Flavoprotein"/>
</dbReference>
<comment type="similarity">
    <text evidence="3 4">In the N-terminal section; belongs to the HFCD (homo-oligomeric flavin containing Cys decarboxylase) superfamily.</text>
</comment>
<evidence type="ECO:0000256" key="4">
    <source>
        <dbReference type="RuleBase" id="RU364078"/>
    </source>
</evidence>
<evidence type="ECO:0000256" key="1">
    <source>
        <dbReference type="ARBA" id="ARBA00022793"/>
    </source>
</evidence>
<protein>
    <recommendedName>
        <fullName evidence="3">Coenzyme A biosynthesis bifunctional protein CoaBC</fullName>
    </recommendedName>
    <alternativeName>
        <fullName evidence="3">DNA/pantothenate metabolism flavoprotein</fullName>
    </alternativeName>
    <alternativeName>
        <fullName evidence="3">Phosphopantothenoylcysteine synthetase/decarboxylase</fullName>
        <shortName evidence="3">PPCS-PPCDC</shortName>
    </alternativeName>
    <domain>
        <recommendedName>
            <fullName evidence="3">Phosphopantothenoylcysteine decarboxylase</fullName>
            <shortName evidence="3">PPC decarboxylase</shortName>
            <shortName evidence="3">PPC-DC</shortName>
            <ecNumber evidence="3">4.1.1.36</ecNumber>
        </recommendedName>
        <alternativeName>
            <fullName evidence="3">CoaC</fullName>
        </alternativeName>
    </domain>
    <domain>
        <recommendedName>
            <fullName evidence="3">Phosphopantothenate--cysteine ligase</fullName>
            <ecNumber evidence="3">6.3.2.5</ecNumber>
        </recommendedName>
        <alternativeName>
            <fullName evidence="3">CoaB</fullName>
        </alternativeName>
        <alternativeName>
            <fullName evidence="3">Phosphopantothenoylcysteine synthetase</fullName>
            <shortName evidence="3">PPC synthetase</shortName>
            <shortName evidence="3">PPC-S</shortName>
        </alternativeName>
    </domain>
</protein>
<dbReference type="PANTHER" id="PTHR14359:SF6">
    <property type="entry name" value="PHOSPHOPANTOTHENOYLCYSTEINE DECARBOXYLASE"/>
    <property type="match status" value="1"/>
</dbReference>
<dbReference type="EMBL" id="SSTM01000001">
    <property type="protein sequence ID" value="TJW12167.1"/>
    <property type="molecule type" value="Genomic_DNA"/>
</dbReference>
<feature type="domain" description="DNA/pantothenate metabolism flavoprotein C-terminal" evidence="6">
    <location>
        <begin position="185"/>
        <end position="396"/>
    </location>
</feature>
<dbReference type="InterPro" id="IPR005252">
    <property type="entry name" value="CoaBC"/>
</dbReference>
<comment type="caution">
    <text evidence="3">Lacks conserved residue(s) required for the propagation of feature annotation.</text>
</comment>
<feature type="binding site" evidence="3">
    <location>
        <begin position="307"/>
        <end position="310"/>
    </location>
    <ligand>
        <name>CTP</name>
        <dbReference type="ChEBI" id="CHEBI:37563"/>
    </ligand>
</feature>
<reference evidence="8 9" key="1">
    <citation type="submission" date="2019-04" db="EMBL/GenBank/DDBJ databases">
        <title>Microbes associate with the intestines of laboratory mice.</title>
        <authorList>
            <person name="Navarre W."/>
            <person name="Wong E."/>
            <person name="Huang K.C."/>
            <person name="Tropini C."/>
            <person name="Ng K."/>
            <person name="Yu B."/>
        </authorList>
    </citation>
    <scope>NUCLEOTIDE SEQUENCE [LARGE SCALE GENOMIC DNA]</scope>
    <source>
        <strain evidence="8 9">NM48_B13</strain>
    </source>
</reference>
<dbReference type="GO" id="GO:0046872">
    <property type="term" value="F:metal ion binding"/>
    <property type="evidence" value="ECO:0007669"/>
    <property type="project" value="UniProtKB-KW"/>
</dbReference>
<keyword evidence="2 3" id="KW-0456">Lyase</keyword>
<evidence type="ECO:0000313" key="9">
    <source>
        <dbReference type="Proteomes" id="UP000309454"/>
    </source>
</evidence>
<comment type="function">
    <text evidence="3">Catalyzes two sequential steps in the biosynthesis of coenzyme A. In the first step cysteine is conjugated to 4'-phosphopantothenate to form 4-phosphopantothenoylcysteine. In the second step the latter compound is decarboxylated to form 4'-phosphopantotheine.</text>
</comment>
<comment type="catalytic activity">
    <reaction evidence="3 4">
        <text>(R)-4'-phosphopantothenate + L-cysteine + CTP = N-[(R)-4-phosphopantothenoyl]-L-cysteine + CMP + diphosphate + H(+)</text>
        <dbReference type="Rhea" id="RHEA:19397"/>
        <dbReference type="ChEBI" id="CHEBI:10986"/>
        <dbReference type="ChEBI" id="CHEBI:15378"/>
        <dbReference type="ChEBI" id="CHEBI:33019"/>
        <dbReference type="ChEBI" id="CHEBI:35235"/>
        <dbReference type="ChEBI" id="CHEBI:37563"/>
        <dbReference type="ChEBI" id="CHEBI:59458"/>
        <dbReference type="ChEBI" id="CHEBI:60377"/>
        <dbReference type="EC" id="6.3.2.5"/>
    </reaction>
</comment>
<keyword evidence="3 4" id="KW-0285">Flavoprotein</keyword>
<feature type="region of interest" description="Phosphopantothenate--cysteine ligase" evidence="3">
    <location>
        <begin position="189"/>
        <end position="397"/>
    </location>
</feature>
<evidence type="ECO:0000313" key="10">
    <source>
        <dbReference type="Proteomes" id="UP000530850"/>
    </source>
</evidence>
<evidence type="ECO:0000259" key="6">
    <source>
        <dbReference type="Pfam" id="PF04127"/>
    </source>
</evidence>
<dbReference type="Pfam" id="PF02441">
    <property type="entry name" value="Flavoprotein"/>
    <property type="match status" value="1"/>
</dbReference>
<comment type="similarity">
    <text evidence="3 4">In the C-terminal section; belongs to the PPC synthetase family.</text>
</comment>
<feature type="binding site" evidence="3">
    <location>
        <position position="340"/>
    </location>
    <ligand>
        <name>CTP</name>
        <dbReference type="ChEBI" id="CHEBI:37563"/>
    </ligand>
</feature>
<dbReference type="UniPathway" id="UPA00241">
    <property type="reaction ID" value="UER00353"/>
</dbReference>
<organism evidence="7 10">
    <name type="scientific">Parvibacter caecicola</name>
    <dbReference type="NCBI Taxonomy" id="747645"/>
    <lineage>
        <taxon>Bacteria</taxon>
        <taxon>Bacillati</taxon>
        <taxon>Actinomycetota</taxon>
        <taxon>Coriobacteriia</taxon>
        <taxon>Coriobacteriales</taxon>
        <taxon>Coriobacteriaceae</taxon>
        <taxon>Parvibacter</taxon>
    </lineage>
</organism>
<dbReference type="GO" id="GO:0071513">
    <property type="term" value="C:phosphopantothenoylcysteine decarboxylase complex"/>
    <property type="evidence" value="ECO:0007669"/>
    <property type="project" value="TreeGrafter"/>
</dbReference>
<dbReference type="GO" id="GO:0004633">
    <property type="term" value="F:phosphopantothenoylcysteine decarboxylase activity"/>
    <property type="evidence" value="ECO:0007669"/>
    <property type="project" value="UniProtKB-UniRule"/>
</dbReference>
<evidence type="ECO:0000256" key="2">
    <source>
        <dbReference type="ARBA" id="ARBA00023239"/>
    </source>
</evidence>
<gene>
    <name evidence="3 8" type="primary">coaBC</name>
    <name evidence="8" type="ORF">E5982_00735</name>
    <name evidence="7" type="ORF">FHR31_000402</name>
</gene>
<dbReference type="SUPFAM" id="SSF102645">
    <property type="entry name" value="CoaB-like"/>
    <property type="match status" value="1"/>
</dbReference>